<keyword evidence="2" id="KW-1185">Reference proteome</keyword>
<dbReference type="EMBL" id="JBCGBO010000001">
    <property type="protein sequence ID" value="KAK9230273.1"/>
    <property type="molecule type" value="Genomic_DNA"/>
</dbReference>
<evidence type="ECO:0000313" key="1">
    <source>
        <dbReference type="EMBL" id="KAK9230273.1"/>
    </source>
</evidence>
<gene>
    <name evidence="1" type="ORF">WN944_023240</name>
</gene>
<dbReference type="InterPro" id="IPR023213">
    <property type="entry name" value="CAT-like_dom_sf"/>
</dbReference>
<organism evidence="1 2">
    <name type="scientific">Citrus x changshan-huyou</name>
    <dbReference type="NCBI Taxonomy" id="2935761"/>
    <lineage>
        <taxon>Eukaryota</taxon>
        <taxon>Viridiplantae</taxon>
        <taxon>Streptophyta</taxon>
        <taxon>Embryophyta</taxon>
        <taxon>Tracheophyta</taxon>
        <taxon>Spermatophyta</taxon>
        <taxon>Magnoliopsida</taxon>
        <taxon>eudicotyledons</taxon>
        <taxon>Gunneridae</taxon>
        <taxon>Pentapetalae</taxon>
        <taxon>rosids</taxon>
        <taxon>malvids</taxon>
        <taxon>Sapindales</taxon>
        <taxon>Rutaceae</taxon>
        <taxon>Aurantioideae</taxon>
        <taxon>Citrus</taxon>
    </lineage>
</organism>
<dbReference type="AlphaFoldDB" id="A0AAP0N220"/>
<evidence type="ECO:0000313" key="2">
    <source>
        <dbReference type="Proteomes" id="UP001428341"/>
    </source>
</evidence>
<protein>
    <submittedName>
        <fullName evidence="1">Uncharacterized protein</fullName>
    </submittedName>
</protein>
<sequence length="140" mass="16078">MFYKLCLLDHYQNHRYLSLFFYYALNLSGAAVNIDLILSNRLQLPNQSQSETLVQYYPLVGNLTEIYSIDLDGNEQSGQIAGAHAAKVQLVHTTNIIYHVNTLCTDDEVEFDDLVRQAENSNNKIEWKFCEGSSRCRRVP</sequence>
<dbReference type="Proteomes" id="UP001428341">
    <property type="component" value="Unassembled WGS sequence"/>
</dbReference>
<reference evidence="1 2" key="1">
    <citation type="submission" date="2024-05" db="EMBL/GenBank/DDBJ databases">
        <title>Haplotype-resolved chromosome-level genome assembly of Huyou (Citrus changshanensis).</title>
        <authorList>
            <person name="Miao C."/>
            <person name="Chen W."/>
            <person name="Wu Y."/>
            <person name="Wang L."/>
            <person name="Zhao S."/>
            <person name="Grierson D."/>
            <person name="Xu C."/>
            <person name="Chen K."/>
        </authorList>
    </citation>
    <scope>NUCLEOTIDE SEQUENCE [LARGE SCALE GENOMIC DNA]</scope>
    <source>
        <strain evidence="1">01-14</strain>
        <tissue evidence="1">Leaf</tissue>
    </source>
</reference>
<proteinExistence type="predicted"/>
<comment type="caution">
    <text evidence="1">The sequence shown here is derived from an EMBL/GenBank/DDBJ whole genome shotgun (WGS) entry which is preliminary data.</text>
</comment>
<name>A0AAP0N220_9ROSI</name>
<accession>A0AAP0N220</accession>
<dbReference type="Gene3D" id="3.30.559.10">
    <property type="entry name" value="Chloramphenicol acetyltransferase-like domain"/>
    <property type="match status" value="1"/>
</dbReference>